<feature type="compositionally biased region" description="Acidic residues" evidence="1">
    <location>
        <begin position="109"/>
        <end position="119"/>
    </location>
</feature>
<evidence type="ECO:0000313" key="3">
    <source>
        <dbReference type="Proteomes" id="UP000324222"/>
    </source>
</evidence>
<gene>
    <name evidence="2" type="ORF">E2C01_097741</name>
</gene>
<organism evidence="2 3">
    <name type="scientific">Portunus trituberculatus</name>
    <name type="common">Swimming crab</name>
    <name type="synonym">Neptunus trituberculatus</name>
    <dbReference type="NCBI Taxonomy" id="210409"/>
    <lineage>
        <taxon>Eukaryota</taxon>
        <taxon>Metazoa</taxon>
        <taxon>Ecdysozoa</taxon>
        <taxon>Arthropoda</taxon>
        <taxon>Crustacea</taxon>
        <taxon>Multicrustacea</taxon>
        <taxon>Malacostraca</taxon>
        <taxon>Eumalacostraca</taxon>
        <taxon>Eucarida</taxon>
        <taxon>Decapoda</taxon>
        <taxon>Pleocyemata</taxon>
        <taxon>Brachyura</taxon>
        <taxon>Eubrachyura</taxon>
        <taxon>Portunoidea</taxon>
        <taxon>Portunidae</taxon>
        <taxon>Portuninae</taxon>
        <taxon>Portunus</taxon>
    </lineage>
</organism>
<dbReference type="Proteomes" id="UP000324222">
    <property type="component" value="Unassembled WGS sequence"/>
</dbReference>
<dbReference type="AlphaFoldDB" id="A0A5B7K579"/>
<reference evidence="2 3" key="1">
    <citation type="submission" date="2019-05" db="EMBL/GenBank/DDBJ databases">
        <title>Another draft genome of Portunus trituberculatus and its Hox gene families provides insights of decapod evolution.</title>
        <authorList>
            <person name="Jeong J.-H."/>
            <person name="Song I."/>
            <person name="Kim S."/>
            <person name="Choi T."/>
            <person name="Kim D."/>
            <person name="Ryu S."/>
            <person name="Kim W."/>
        </authorList>
    </citation>
    <scope>NUCLEOTIDE SEQUENCE [LARGE SCALE GENOMIC DNA]</scope>
    <source>
        <tissue evidence="2">Muscle</tissue>
    </source>
</reference>
<feature type="region of interest" description="Disordered" evidence="1">
    <location>
        <begin position="73"/>
        <end position="143"/>
    </location>
</feature>
<protein>
    <submittedName>
        <fullName evidence="2">Uncharacterized protein</fullName>
    </submittedName>
</protein>
<evidence type="ECO:0000313" key="2">
    <source>
        <dbReference type="EMBL" id="MPD02180.1"/>
    </source>
</evidence>
<evidence type="ECO:0000256" key="1">
    <source>
        <dbReference type="SAM" id="MobiDB-lite"/>
    </source>
</evidence>
<name>A0A5B7K579_PORTR</name>
<feature type="compositionally biased region" description="Polar residues" evidence="1">
    <location>
        <begin position="98"/>
        <end position="108"/>
    </location>
</feature>
<comment type="caution">
    <text evidence="2">The sequence shown here is derived from an EMBL/GenBank/DDBJ whole genome shotgun (WGS) entry which is preliminary data.</text>
</comment>
<dbReference type="EMBL" id="VSRR010130265">
    <property type="protein sequence ID" value="MPD02180.1"/>
    <property type="molecule type" value="Genomic_DNA"/>
</dbReference>
<sequence>MTDPSNALAGLMCLMHAHLSNAFNPGYFQETLSTSLAENGLPDIKLPTPPPPRVPNNILQAVSEGIGRVFTTTQGASSPEEMASSGSASTAEAFVAPSPSSSSNTGVTDDSDSEPEEDLSSPKETEEVGFGFLSKYPKRRKPPSTIAELDQVLRNKTLILSHTGPPHADQIILDHVKDNLASLQDWILPKGEDYERFKKDPNQILRDALPGRIILARE</sequence>
<keyword evidence="3" id="KW-1185">Reference proteome</keyword>
<accession>A0A5B7K579</accession>
<proteinExistence type="predicted"/>